<dbReference type="STRING" id="1123285.SAMN05660235_02878"/>
<evidence type="ECO:0000256" key="1">
    <source>
        <dbReference type="SAM" id="MobiDB-lite"/>
    </source>
</evidence>
<feature type="compositionally biased region" description="Polar residues" evidence="1">
    <location>
        <begin position="46"/>
        <end position="57"/>
    </location>
</feature>
<name>A0A1G7P8V1_9FIRM</name>
<proteinExistence type="predicted"/>
<dbReference type="EMBL" id="FNBU01000033">
    <property type="protein sequence ID" value="SDF82722.1"/>
    <property type="molecule type" value="Genomic_DNA"/>
</dbReference>
<dbReference type="AlphaFoldDB" id="A0A1G7P8V1"/>
<dbReference type="RefSeq" id="WP_171904698.1">
    <property type="nucleotide sequence ID" value="NZ_FNBU01000033.1"/>
</dbReference>
<evidence type="ECO:0000313" key="2">
    <source>
        <dbReference type="EMBL" id="SDF82722.1"/>
    </source>
</evidence>
<accession>A0A1G7P8V1</accession>
<reference evidence="3" key="1">
    <citation type="submission" date="2016-10" db="EMBL/GenBank/DDBJ databases">
        <authorList>
            <person name="Varghese N."/>
            <person name="Submissions S."/>
        </authorList>
    </citation>
    <scope>NUCLEOTIDE SEQUENCE [LARGE SCALE GENOMIC DNA]</scope>
    <source>
        <strain evidence="3">DSM 23256</strain>
    </source>
</reference>
<keyword evidence="3" id="KW-1185">Reference proteome</keyword>
<feature type="region of interest" description="Disordered" evidence="1">
    <location>
        <begin position="31"/>
        <end position="57"/>
    </location>
</feature>
<sequence>MRKEVVYIDKKRRIWNMVDRDQLGYDAVYDSEPNGTPHEGPRIRNQALNVNTDDANM</sequence>
<organism evidence="2 3">
    <name type="scientific">Sporolituus thermophilus DSM 23256</name>
    <dbReference type="NCBI Taxonomy" id="1123285"/>
    <lineage>
        <taxon>Bacteria</taxon>
        <taxon>Bacillati</taxon>
        <taxon>Bacillota</taxon>
        <taxon>Negativicutes</taxon>
        <taxon>Selenomonadales</taxon>
        <taxon>Sporomusaceae</taxon>
        <taxon>Sporolituus</taxon>
    </lineage>
</organism>
<protein>
    <submittedName>
        <fullName evidence="2">Uncharacterized protein</fullName>
    </submittedName>
</protein>
<dbReference type="Proteomes" id="UP000243333">
    <property type="component" value="Unassembled WGS sequence"/>
</dbReference>
<evidence type="ECO:0000313" key="3">
    <source>
        <dbReference type="Proteomes" id="UP000243333"/>
    </source>
</evidence>
<gene>
    <name evidence="2" type="ORF">SAMN05660235_02878</name>
</gene>